<accession>A0A8S3QIV1</accession>
<dbReference type="Gene3D" id="3.30.160.60">
    <property type="entry name" value="Classic Zinc Finger"/>
    <property type="match status" value="1"/>
</dbReference>
<sequence>MKSFECCEILNHFHQGLIFGAGGGVYKEKWIKRHTPLIEDKNKCTVSLANEYLQLLGFDSNTLGHFKKSMAADKKIQINVCCSIHSDEECAFVCGDCTELICDYCVGTKTHEDHGIKSIKKFIKEVDLDDFKESCENKALLLNKTEKRFQKAIDEVHAQSSQMISEIIKIKKKKLRKCEKRRERNAATLDKVIAVADPTNMIDTINNLPKKGGRTQYAELAQGLLKCHKTEGSKDLETNCSASVYLPTLKRGTIQTSRLKKLFGKLNFEKVDVQGLIDSDEDSTDSSDDESDSSDDDSDSSDD</sequence>
<keyword evidence="1" id="KW-0863">Zinc-finger</keyword>
<keyword evidence="5" id="KW-1185">Reference proteome</keyword>
<feature type="region of interest" description="Disordered" evidence="2">
    <location>
        <begin position="274"/>
        <end position="303"/>
    </location>
</feature>
<evidence type="ECO:0000256" key="1">
    <source>
        <dbReference type="PROSITE-ProRule" id="PRU00024"/>
    </source>
</evidence>
<evidence type="ECO:0000313" key="4">
    <source>
        <dbReference type="EMBL" id="CAG2196276.1"/>
    </source>
</evidence>
<dbReference type="PANTHER" id="PTHR25462">
    <property type="entry name" value="BONUS, ISOFORM C-RELATED"/>
    <property type="match status" value="1"/>
</dbReference>
<evidence type="ECO:0000313" key="5">
    <source>
        <dbReference type="Proteomes" id="UP000683360"/>
    </source>
</evidence>
<feature type="compositionally biased region" description="Acidic residues" evidence="2">
    <location>
        <begin position="278"/>
        <end position="303"/>
    </location>
</feature>
<dbReference type="GO" id="GO:0008270">
    <property type="term" value="F:zinc ion binding"/>
    <property type="evidence" value="ECO:0007669"/>
    <property type="project" value="UniProtKB-KW"/>
</dbReference>
<evidence type="ECO:0000256" key="2">
    <source>
        <dbReference type="SAM" id="MobiDB-lite"/>
    </source>
</evidence>
<evidence type="ECO:0000259" key="3">
    <source>
        <dbReference type="PROSITE" id="PS50119"/>
    </source>
</evidence>
<dbReference type="SUPFAM" id="SSF57845">
    <property type="entry name" value="B-box zinc-binding domain"/>
    <property type="match status" value="1"/>
</dbReference>
<gene>
    <name evidence="4" type="ORF">MEDL_11116</name>
</gene>
<dbReference type="InterPro" id="IPR000315">
    <property type="entry name" value="Znf_B-box"/>
</dbReference>
<dbReference type="AlphaFoldDB" id="A0A8S3QIV1"/>
<name>A0A8S3QIV1_MYTED</name>
<keyword evidence="1" id="KW-0862">Zinc</keyword>
<dbReference type="Proteomes" id="UP000683360">
    <property type="component" value="Unassembled WGS sequence"/>
</dbReference>
<protein>
    <recommendedName>
        <fullName evidence="3">B box-type domain-containing protein</fullName>
    </recommendedName>
</protein>
<dbReference type="PROSITE" id="PS50119">
    <property type="entry name" value="ZF_BBOX"/>
    <property type="match status" value="1"/>
</dbReference>
<dbReference type="EMBL" id="CAJPWZ010000550">
    <property type="protein sequence ID" value="CAG2196276.1"/>
    <property type="molecule type" value="Genomic_DNA"/>
</dbReference>
<reference evidence="4" key="1">
    <citation type="submission" date="2021-03" db="EMBL/GenBank/DDBJ databases">
        <authorList>
            <person name="Bekaert M."/>
        </authorList>
    </citation>
    <scope>NUCLEOTIDE SEQUENCE</scope>
</reference>
<proteinExistence type="predicted"/>
<dbReference type="PANTHER" id="PTHR25462:SF296">
    <property type="entry name" value="MEIOTIC P26, ISOFORM F"/>
    <property type="match status" value="1"/>
</dbReference>
<organism evidence="4 5">
    <name type="scientific">Mytilus edulis</name>
    <name type="common">Blue mussel</name>
    <dbReference type="NCBI Taxonomy" id="6550"/>
    <lineage>
        <taxon>Eukaryota</taxon>
        <taxon>Metazoa</taxon>
        <taxon>Spiralia</taxon>
        <taxon>Lophotrochozoa</taxon>
        <taxon>Mollusca</taxon>
        <taxon>Bivalvia</taxon>
        <taxon>Autobranchia</taxon>
        <taxon>Pteriomorphia</taxon>
        <taxon>Mytilida</taxon>
        <taxon>Mytiloidea</taxon>
        <taxon>Mytilidae</taxon>
        <taxon>Mytilinae</taxon>
        <taxon>Mytilus</taxon>
    </lineage>
</organism>
<dbReference type="InterPro" id="IPR047153">
    <property type="entry name" value="TRIM45/56/19-like"/>
</dbReference>
<keyword evidence="1" id="KW-0479">Metal-binding</keyword>
<dbReference type="OrthoDB" id="6119063at2759"/>
<comment type="caution">
    <text evidence="4">The sequence shown here is derived from an EMBL/GenBank/DDBJ whole genome shotgun (WGS) entry which is preliminary data.</text>
</comment>
<dbReference type="CDD" id="cd19756">
    <property type="entry name" value="Bbox2"/>
    <property type="match status" value="1"/>
</dbReference>
<dbReference type="Pfam" id="PF00643">
    <property type="entry name" value="zf-B_box"/>
    <property type="match status" value="1"/>
</dbReference>
<feature type="domain" description="B box-type" evidence="3">
    <location>
        <begin position="77"/>
        <end position="119"/>
    </location>
</feature>